<gene>
    <name evidence="1" type="ORF">TCE0_017r03233</name>
</gene>
<name>A0A6V8H2S0_TALPI</name>
<reference evidence="2" key="1">
    <citation type="journal article" date="2015" name="Genome Announc.">
        <title>Draft genome sequence of Talaromyces cellulolyticus strain Y-94, a source of lignocellulosic biomass-degrading enzymes.</title>
        <authorList>
            <person name="Fujii T."/>
            <person name="Koike H."/>
            <person name="Sawayama S."/>
            <person name="Yano S."/>
            <person name="Inoue H."/>
        </authorList>
    </citation>
    <scope>NUCLEOTIDE SEQUENCE [LARGE SCALE GENOMIC DNA]</scope>
    <source>
        <strain evidence="2">Y-94</strain>
    </source>
</reference>
<dbReference type="GO" id="GO:0016705">
    <property type="term" value="F:oxidoreductase activity, acting on paired donors, with incorporation or reduction of molecular oxygen"/>
    <property type="evidence" value="ECO:0007669"/>
    <property type="project" value="InterPro"/>
</dbReference>
<dbReference type="EMBL" id="DF933813">
    <property type="protein sequence ID" value="GAM35143.1"/>
    <property type="molecule type" value="Genomic_DNA"/>
</dbReference>
<dbReference type="GO" id="GO:0020037">
    <property type="term" value="F:heme binding"/>
    <property type="evidence" value="ECO:0007669"/>
    <property type="project" value="InterPro"/>
</dbReference>
<evidence type="ECO:0000313" key="2">
    <source>
        <dbReference type="Proteomes" id="UP000053095"/>
    </source>
</evidence>
<dbReference type="GO" id="GO:0004497">
    <property type="term" value="F:monooxygenase activity"/>
    <property type="evidence" value="ECO:0007669"/>
    <property type="project" value="InterPro"/>
</dbReference>
<proteinExistence type="predicted"/>
<comment type="caution">
    <text evidence="1">The sequence shown here is derived from an EMBL/GenBank/DDBJ whole genome shotgun (WGS) entry which is preliminary data.</text>
</comment>
<dbReference type="InterPro" id="IPR053007">
    <property type="entry name" value="CYP450_monoxygenase_sec-met"/>
</dbReference>
<dbReference type="AlphaFoldDB" id="A0A6V8H2S0"/>
<dbReference type="PANTHER" id="PTHR47582">
    <property type="entry name" value="P450, PUTATIVE (EUROFUNG)-RELATED"/>
    <property type="match status" value="1"/>
</dbReference>
<dbReference type="SUPFAM" id="SSF48264">
    <property type="entry name" value="Cytochrome P450"/>
    <property type="match status" value="1"/>
</dbReference>
<protein>
    <submittedName>
        <fullName evidence="1">Cytochrome P450 oxidoreductase</fullName>
    </submittedName>
</protein>
<dbReference type="Gene3D" id="1.10.630.10">
    <property type="entry name" value="Cytochrome P450"/>
    <property type="match status" value="2"/>
</dbReference>
<keyword evidence="2" id="KW-1185">Reference proteome</keyword>
<dbReference type="CDD" id="cd11040">
    <property type="entry name" value="CYP7_CYP8-like"/>
    <property type="match status" value="1"/>
</dbReference>
<dbReference type="GO" id="GO:0005506">
    <property type="term" value="F:iron ion binding"/>
    <property type="evidence" value="ECO:0007669"/>
    <property type="project" value="InterPro"/>
</dbReference>
<evidence type="ECO:0000313" key="1">
    <source>
        <dbReference type="EMBL" id="GAM35143.1"/>
    </source>
</evidence>
<dbReference type="Proteomes" id="UP000053095">
    <property type="component" value="Unassembled WGS sequence"/>
</dbReference>
<sequence length="458" mass="50508">MLVDTLQSWFNSLSLPQALLPSVLIVLSLWILSRNKVDPREPPEIKPAIPVVGHIINLVRNGLSYYTKLSFANPDLPIFTINIPGAKSYVITSPSLMSAVQRNSRNISFDPFLDVAASRIAGCSPAACHALMEKRRGGLGVNQLMVEAMHPTLLGEGLDGMNETMVKGLKSWIDDLSHCEQTPFDLYEWCKEAMTVASSDSVWGPLNPYKDKFIRDCFWDFEGGVGKLIPKVAPHIIARKAWKGREALVGAFLDFYKADGLKNASMLTHARYKAHISNGISLEEFARIEASLGLESLRFRASGASTRFVYEDMMFDDKYLLRAGSIVYIPVQPVHSHADVWSHSSSEFVPDRFLKSNPRKLGGFLGFGVSPSICPGRHFASGEIISFAAAMILRFDLSPAKSPSSWAEPKLNLSSVVASAIPPGEPFLVNLTPRAEFADFDWDFRVTKGKGQFALVIG</sequence>
<organism evidence="1 2">
    <name type="scientific">Talaromyces pinophilus</name>
    <name type="common">Penicillium pinophilum</name>
    <dbReference type="NCBI Taxonomy" id="128442"/>
    <lineage>
        <taxon>Eukaryota</taxon>
        <taxon>Fungi</taxon>
        <taxon>Dikarya</taxon>
        <taxon>Ascomycota</taxon>
        <taxon>Pezizomycotina</taxon>
        <taxon>Eurotiomycetes</taxon>
        <taxon>Eurotiomycetidae</taxon>
        <taxon>Eurotiales</taxon>
        <taxon>Trichocomaceae</taxon>
        <taxon>Talaromyces</taxon>
        <taxon>Talaromyces sect. Talaromyces</taxon>
    </lineage>
</organism>
<dbReference type="InterPro" id="IPR001128">
    <property type="entry name" value="Cyt_P450"/>
</dbReference>
<dbReference type="Pfam" id="PF00067">
    <property type="entry name" value="p450"/>
    <property type="match status" value="1"/>
</dbReference>
<dbReference type="PANTHER" id="PTHR47582:SF1">
    <property type="entry name" value="P450, PUTATIVE (EUROFUNG)-RELATED"/>
    <property type="match status" value="1"/>
</dbReference>
<dbReference type="InterPro" id="IPR036396">
    <property type="entry name" value="Cyt_P450_sf"/>
</dbReference>
<accession>A0A6V8H2S0</accession>